<protein>
    <submittedName>
        <fullName evidence="5">Response regulator receiver domain protein</fullName>
    </submittedName>
</protein>
<dbReference type="Pfam" id="PF13487">
    <property type="entry name" value="HD_5"/>
    <property type="match status" value="1"/>
</dbReference>
<reference evidence="5 6" key="1">
    <citation type="submission" date="2017-05" db="EMBL/GenBank/DDBJ databases">
        <title>Thiocyanate degradation by Thiohalobacter thiocyanaticus FOKN1.</title>
        <authorList>
            <person name="Oshiki M."/>
            <person name="Fukushima T."/>
            <person name="Kawano S."/>
            <person name="Nakagawa J."/>
        </authorList>
    </citation>
    <scope>NUCLEOTIDE SEQUENCE [LARGE SCALE GENOMIC DNA]</scope>
    <source>
        <strain evidence="5 6">FOKN1</strain>
    </source>
</reference>
<dbReference type="Proteomes" id="UP000218765">
    <property type="component" value="Chromosome"/>
</dbReference>
<dbReference type="InterPro" id="IPR037522">
    <property type="entry name" value="HD_GYP_dom"/>
</dbReference>
<feature type="region of interest" description="Disordered" evidence="2">
    <location>
        <begin position="1"/>
        <end position="38"/>
    </location>
</feature>
<dbReference type="RefSeq" id="WP_096366844.1">
    <property type="nucleotide sequence ID" value="NZ_AP018052.1"/>
</dbReference>
<feature type="modified residue" description="4-aspartylphosphate" evidence="1">
    <location>
        <position position="90"/>
    </location>
</feature>
<name>A0A1Z4VTI1_9GAMM</name>
<dbReference type="Gene3D" id="3.40.50.2300">
    <property type="match status" value="1"/>
</dbReference>
<evidence type="ECO:0000259" key="4">
    <source>
        <dbReference type="PROSITE" id="PS51832"/>
    </source>
</evidence>
<dbReference type="Pfam" id="PF00072">
    <property type="entry name" value="Response_reg"/>
    <property type="match status" value="1"/>
</dbReference>
<dbReference type="SUPFAM" id="SSF52172">
    <property type="entry name" value="CheY-like"/>
    <property type="match status" value="1"/>
</dbReference>
<dbReference type="Gene3D" id="1.10.3210.10">
    <property type="entry name" value="Hypothetical protein af1432"/>
    <property type="match status" value="1"/>
</dbReference>
<dbReference type="GO" id="GO:0000160">
    <property type="term" value="P:phosphorelay signal transduction system"/>
    <property type="evidence" value="ECO:0007669"/>
    <property type="project" value="InterPro"/>
</dbReference>
<dbReference type="PROSITE" id="PS51832">
    <property type="entry name" value="HD_GYP"/>
    <property type="match status" value="1"/>
</dbReference>
<feature type="domain" description="Response regulatory" evidence="3">
    <location>
        <begin position="39"/>
        <end position="157"/>
    </location>
</feature>
<keyword evidence="6" id="KW-1185">Reference proteome</keyword>
<evidence type="ECO:0000256" key="1">
    <source>
        <dbReference type="PROSITE-ProRule" id="PRU00169"/>
    </source>
</evidence>
<dbReference type="PANTHER" id="PTHR45228:SF1">
    <property type="entry name" value="CYCLIC DI-GMP PHOSPHODIESTERASE TM_0186"/>
    <property type="match status" value="1"/>
</dbReference>
<dbReference type="InterPro" id="IPR052020">
    <property type="entry name" value="Cyclic_di-GMP/3'3'-cGAMP_PDE"/>
</dbReference>
<accession>A0A1Z4VTI1</accession>
<dbReference type="PROSITE" id="PS50110">
    <property type="entry name" value="RESPONSE_REGULATORY"/>
    <property type="match status" value="1"/>
</dbReference>
<gene>
    <name evidence="5" type="ORF">FOKN1_2411</name>
</gene>
<dbReference type="SMART" id="SM00471">
    <property type="entry name" value="HDc"/>
    <property type="match status" value="1"/>
</dbReference>
<dbReference type="KEGG" id="ttc:FOKN1_2411"/>
<dbReference type="InterPro" id="IPR011006">
    <property type="entry name" value="CheY-like_superfamily"/>
</dbReference>
<organism evidence="5 6">
    <name type="scientific">Thiohalobacter thiocyanaticus</name>
    <dbReference type="NCBI Taxonomy" id="585455"/>
    <lineage>
        <taxon>Bacteria</taxon>
        <taxon>Pseudomonadati</taxon>
        <taxon>Pseudomonadota</taxon>
        <taxon>Gammaproteobacteria</taxon>
        <taxon>Thiohalobacterales</taxon>
        <taxon>Thiohalobacteraceae</taxon>
        <taxon>Thiohalobacter</taxon>
    </lineage>
</organism>
<evidence type="ECO:0000259" key="3">
    <source>
        <dbReference type="PROSITE" id="PS50110"/>
    </source>
</evidence>
<dbReference type="SUPFAM" id="SSF109604">
    <property type="entry name" value="HD-domain/PDEase-like"/>
    <property type="match status" value="1"/>
</dbReference>
<sequence>MNTVSSIAGSGGRARGYRKPRLVHRRHDSSSQTGEKSQHVLILDDQSIGRRILEGIVHTLDDKIEITSFSDPNEALQQIHDVAPDLILTDYRMPQMNGVEFIRRVRNINSCCDIPIVMITVVGDRSVRYEALNAGATDFLTRPLDQYECRSRCRNLLTIRRQQTIIQDRADWLQTQVELATRRIIARERETLLRLAKAGEYRDEDTGNHILRIARYSRAIAEHLGLSKADCDEIEYASPMHDIGKIGIPDHILLKSGKLTPQEWEWMKQHTVIGHGILADSDSRFIQLGAVIALSHHEKFDGTGYPYGLSGEDIPLAARIVAVADVYDALRSTRPYKPAWERQKAVDFINEQSGKHFDPVCVEAFNNQLELIDEIEMQLNDTTDQ</sequence>
<dbReference type="SMART" id="SM00448">
    <property type="entry name" value="REC"/>
    <property type="match status" value="1"/>
</dbReference>
<feature type="domain" description="HD-GYP" evidence="4">
    <location>
        <begin position="184"/>
        <end position="381"/>
    </location>
</feature>
<dbReference type="EMBL" id="AP018052">
    <property type="protein sequence ID" value="BAZ94785.1"/>
    <property type="molecule type" value="Genomic_DNA"/>
</dbReference>
<dbReference type="PANTHER" id="PTHR45228">
    <property type="entry name" value="CYCLIC DI-GMP PHOSPHODIESTERASE TM_0186-RELATED"/>
    <property type="match status" value="1"/>
</dbReference>
<evidence type="ECO:0000313" key="6">
    <source>
        <dbReference type="Proteomes" id="UP000218765"/>
    </source>
</evidence>
<dbReference type="CDD" id="cd17551">
    <property type="entry name" value="REC_RpfG-like"/>
    <property type="match status" value="1"/>
</dbReference>
<keyword evidence="1" id="KW-0597">Phosphoprotein</keyword>
<dbReference type="OrthoDB" id="9802066at2"/>
<evidence type="ECO:0000313" key="5">
    <source>
        <dbReference type="EMBL" id="BAZ94785.1"/>
    </source>
</evidence>
<dbReference type="InterPro" id="IPR003607">
    <property type="entry name" value="HD/PDEase_dom"/>
</dbReference>
<dbReference type="CDD" id="cd00077">
    <property type="entry name" value="HDc"/>
    <property type="match status" value="1"/>
</dbReference>
<proteinExistence type="predicted"/>
<feature type="compositionally biased region" description="Basic residues" evidence="2">
    <location>
        <begin position="15"/>
        <end position="27"/>
    </location>
</feature>
<dbReference type="GO" id="GO:0008081">
    <property type="term" value="F:phosphoric diester hydrolase activity"/>
    <property type="evidence" value="ECO:0007669"/>
    <property type="project" value="UniProtKB-ARBA"/>
</dbReference>
<dbReference type="InterPro" id="IPR001789">
    <property type="entry name" value="Sig_transdc_resp-reg_receiver"/>
</dbReference>
<dbReference type="AlphaFoldDB" id="A0A1Z4VTI1"/>
<evidence type="ECO:0000256" key="2">
    <source>
        <dbReference type="SAM" id="MobiDB-lite"/>
    </source>
</evidence>